<dbReference type="InterPro" id="IPR005754">
    <property type="entry name" value="Sortase"/>
</dbReference>
<proteinExistence type="predicted"/>
<dbReference type="AlphaFoldDB" id="C6LM23"/>
<dbReference type="SUPFAM" id="SSF63817">
    <property type="entry name" value="Sortase"/>
    <property type="match status" value="1"/>
</dbReference>
<dbReference type="EMBL" id="ACCL02000036">
    <property type="protein sequence ID" value="EET58335.1"/>
    <property type="molecule type" value="Genomic_DNA"/>
</dbReference>
<dbReference type="CDD" id="cd05826">
    <property type="entry name" value="Sortase_B"/>
    <property type="match status" value="1"/>
</dbReference>
<feature type="active site" description="Acyl-thioester intermediate" evidence="2">
    <location>
        <position position="225"/>
    </location>
</feature>
<comment type="caution">
    <text evidence="3">The sequence shown here is derived from an EMBL/GenBank/DDBJ whole genome shotgun (WGS) entry which is preliminary data.</text>
</comment>
<gene>
    <name evidence="3" type="primary">srtB</name>
    <name evidence="3" type="ORF">BRYFOR_09722</name>
</gene>
<dbReference type="RefSeq" id="WP_006864474.1">
    <property type="nucleotide sequence ID" value="NZ_CP102268.1"/>
</dbReference>
<accession>C6LM23</accession>
<dbReference type="GO" id="GO:0016787">
    <property type="term" value="F:hydrolase activity"/>
    <property type="evidence" value="ECO:0007669"/>
    <property type="project" value="UniProtKB-KW"/>
</dbReference>
<evidence type="ECO:0000256" key="2">
    <source>
        <dbReference type="PIRSR" id="PIRSR605754-1"/>
    </source>
</evidence>
<dbReference type="Proteomes" id="UP000005561">
    <property type="component" value="Unassembled WGS sequence"/>
</dbReference>
<sequence>MFLFAAGNLISIYLDYKKGADTYDELQKYVQEKDVAEVQEPERKPETEAEMEETEGDWLQIDFAGLQAQNPDTAGWIVIPALEVSYPVVQEEDNDYYLHHMFDGQEHKNGSIFIDCHNQPGFTDQNTIIYGHNMKDGSMFGTLDRYQEERMYQEYPCFYIYVPGYVLVYRIFSCYIGRSRESAYTYYFPEKEDFKEFLRKIQSYGAYETGVEAKETDKIVTLSTCVNTDLNYRYLVHGKLEEKIVMKEALENG</sequence>
<feature type="active site" description="Proton donor/acceptor" evidence="2">
    <location>
        <position position="132"/>
    </location>
</feature>
<reference evidence="3" key="1">
    <citation type="submission" date="2009-07" db="EMBL/GenBank/DDBJ databases">
        <authorList>
            <person name="Weinstock G."/>
            <person name="Sodergren E."/>
            <person name="Clifton S."/>
            <person name="Fulton L."/>
            <person name="Fulton B."/>
            <person name="Courtney L."/>
            <person name="Fronick C."/>
            <person name="Harrison M."/>
            <person name="Strong C."/>
            <person name="Farmer C."/>
            <person name="Delahaunty K."/>
            <person name="Markovic C."/>
            <person name="Hall O."/>
            <person name="Minx P."/>
            <person name="Tomlinson C."/>
            <person name="Mitreva M."/>
            <person name="Nelson J."/>
            <person name="Hou S."/>
            <person name="Wollam A."/>
            <person name="Pepin K.H."/>
            <person name="Johnson M."/>
            <person name="Bhonagiri V."/>
            <person name="Nash W.E."/>
            <person name="Warren W."/>
            <person name="Chinwalla A."/>
            <person name="Mardis E.R."/>
            <person name="Wilson R.K."/>
        </authorList>
    </citation>
    <scope>NUCLEOTIDE SEQUENCE [LARGE SCALE GENOMIC DNA]</scope>
    <source>
        <strain evidence="3">DSM 14469</strain>
    </source>
</reference>
<organism evidence="3 4">
    <name type="scientific">Marvinbryantia formatexigens DSM 14469</name>
    <dbReference type="NCBI Taxonomy" id="478749"/>
    <lineage>
        <taxon>Bacteria</taxon>
        <taxon>Bacillati</taxon>
        <taxon>Bacillota</taxon>
        <taxon>Clostridia</taxon>
        <taxon>Lachnospirales</taxon>
        <taxon>Lachnospiraceae</taxon>
        <taxon>Marvinbryantia</taxon>
    </lineage>
</organism>
<evidence type="ECO:0000256" key="1">
    <source>
        <dbReference type="ARBA" id="ARBA00022801"/>
    </source>
</evidence>
<dbReference type="InterPro" id="IPR009835">
    <property type="entry name" value="SrtB"/>
</dbReference>
<protein>
    <submittedName>
        <fullName evidence="3">Sortase, SrtB family</fullName>
    </submittedName>
</protein>
<dbReference type="InterPro" id="IPR023365">
    <property type="entry name" value="Sortase_dom-sf"/>
</dbReference>
<dbReference type="Gene3D" id="2.40.260.10">
    <property type="entry name" value="Sortase"/>
    <property type="match status" value="1"/>
</dbReference>
<dbReference type="MEROPS" id="C60.002"/>
<evidence type="ECO:0000313" key="4">
    <source>
        <dbReference type="Proteomes" id="UP000005561"/>
    </source>
</evidence>
<keyword evidence="1" id="KW-0378">Hydrolase</keyword>
<dbReference type="Pfam" id="PF04203">
    <property type="entry name" value="Sortase"/>
    <property type="match status" value="1"/>
</dbReference>
<dbReference type="eggNOG" id="COG4509">
    <property type="taxonomic scope" value="Bacteria"/>
</dbReference>
<dbReference type="OrthoDB" id="9806013at2"/>
<name>C6LM23_9FIRM</name>
<dbReference type="STRING" id="168384.SAMN05660368_04162"/>
<evidence type="ECO:0000313" key="3">
    <source>
        <dbReference type="EMBL" id="EET58335.1"/>
    </source>
</evidence>
<dbReference type="NCBIfam" id="TIGR03064">
    <property type="entry name" value="sortase_srtB"/>
    <property type="match status" value="1"/>
</dbReference>
<keyword evidence="4" id="KW-1185">Reference proteome</keyword>